<name>A0A229UPD3_9BACL</name>
<dbReference type="RefSeq" id="WP_094016047.1">
    <property type="nucleotide sequence ID" value="NZ_NMQW01000023.1"/>
</dbReference>
<evidence type="ECO:0000313" key="3">
    <source>
        <dbReference type="Proteomes" id="UP000215509"/>
    </source>
</evidence>
<dbReference type="OrthoDB" id="2663140at2"/>
<dbReference type="EMBL" id="NMQW01000023">
    <property type="protein sequence ID" value="OXM85282.1"/>
    <property type="molecule type" value="Genomic_DNA"/>
</dbReference>
<evidence type="ECO:0008006" key="4">
    <source>
        <dbReference type="Google" id="ProtNLM"/>
    </source>
</evidence>
<evidence type="ECO:0000313" key="2">
    <source>
        <dbReference type="EMBL" id="OXM85282.1"/>
    </source>
</evidence>
<sequence>MSLKTWTICFYLLLIYWISQHIPGVKMLFYPTLGAFSYLFISRTFAFKDFSKLIMGASAASLISSALYISNAGFISFFAATISTIILIQRFRLNAPPILAIALVPFFTHPDNLWSLPLAVLVSLTGLLMTLLLVEFAIVWWQRAALRVSERGGTVAENAKELNL</sequence>
<feature type="transmembrane region" description="Helical" evidence="1">
    <location>
        <begin position="114"/>
        <end position="141"/>
    </location>
</feature>
<feature type="transmembrane region" description="Helical" evidence="1">
    <location>
        <begin position="28"/>
        <end position="46"/>
    </location>
</feature>
<evidence type="ECO:0000256" key="1">
    <source>
        <dbReference type="SAM" id="Phobius"/>
    </source>
</evidence>
<feature type="transmembrane region" description="Helical" evidence="1">
    <location>
        <begin position="5"/>
        <end position="22"/>
    </location>
</feature>
<protein>
    <recommendedName>
        <fullName evidence="4">HPP family protein</fullName>
    </recommendedName>
</protein>
<comment type="caution">
    <text evidence="2">The sequence shown here is derived from an EMBL/GenBank/DDBJ whole genome shotgun (WGS) entry which is preliminary data.</text>
</comment>
<feature type="transmembrane region" description="Helical" evidence="1">
    <location>
        <begin position="67"/>
        <end position="88"/>
    </location>
</feature>
<dbReference type="AlphaFoldDB" id="A0A229UPD3"/>
<gene>
    <name evidence="2" type="ORF">CF651_16975</name>
</gene>
<keyword evidence="1" id="KW-0812">Transmembrane</keyword>
<organism evidence="2 3">
    <name type="scientific">Paenibacillus rigui</name>
    <dbReference type="NCBI Taxonomy" id="554312"/>
    <lineage>
        <taxon>Bacteria</taxon>
        <taxon>Bacillati</taxon>
        <taxon>Bacillota</taxon>
        <taxon>Bacilli</taxon>
        <taxon>Bacillales</taxon>
        <taxon>Paenibacillaceae</taxon>
        <taxon>Paenibacillus</taxon>
    </lineage>
</organism>
<dbReference type="Proteomes" id="UP000215509">
    <property type="component" value="Unassembled WGS sequence"/>
</dbReference>
<keyword evidence="1" id="KW-0472">Membrane</keyword>
<reference evidence="2 3" key="1">
    <citation type="submission" date="2017-07" db="EMBL/GenBank/DDBJ databases">
        <title>Genome sequencing and assembly of Paenibacillus rigui.</title>
        <authorList>
            <person name="Mayilraj S."/>
        </authorList>
    </citation>
    <scope>NUCLEOTIDE SEQUENCE [LARGE SCALE GENOMIC DNA]</scope>
    <source>
        <strain evidence="2 3">JCM 16352</strain>
    </source>
</reference>
<accession>A0A229UPD3</accession>
<proteinExistence type="predicted"/>
<keyword evidence="1" id="KW-1133">Transmembrane helix</keyword>
<keyword evidence="3" id="KW-1185">Reference proteome</keyword>